<evidence type="ECO:0000313" key="1">
    <source>
        <dbReference type="EMBL" id="KKO44104.1"/>
    </source>
</evidence>
<organism evidence="1 2">
    <name type="scientific">Arsukibacterium ikkense</name>
    <dbReference type="NCBI Taxonomy" id="336831"/>
    <lineage>
        <taxon>Bacteria</taxon>
        <taxon>Pseudomonadati</taxon>
        <taxon>Pseudomonadota</taxon>
        <taxon>Gammaproteobacteria</taxon>
        <taxon>Chromatiales</taxon>
        <taxon>Chromatiaceae</taxon>
        <taxon>Arsukibacterium</taxon>
    </lineage>
</organism>
<dbReference type="AlphaFoldDB" id="A0A0M2V172"/>
<reference evidence="1 2" key="1">
    <citation type="submission" date="2015-03" db="EMBL/GenBank/DDBJ databases">
        <title>Draft genome sequences of two protease-producing strains of Arsukibacterium isolated from two cold and alkaline environments.</title>
        <authorList>
            <person name="Lylloff J.E."/>
            <person name="Skov L.B."/>
            <person name="Jepsen M."/>
            <person name="Hallin P.F."/>
            <person name="Sorensen S.J."/>
            <person name="Stougaard P."/>
            <person name="Glaring M.A."/>
        </authorList>
    </citation>
    <scope>NUCLEOTIDE SEQUENCE [LARGE SCALE GENOMIC DNA]</scope>
    <source>
        <strain evidence="1 2">GCM72</strain>
    </source>
</reference>
<name>A0A0M2V172_9GAMM</name>
<sequence length="63" mass="7000">MQNPISLPDTNEDKLSGWRKRCNQQQPWLRPTGTTISQVFAYYDNSANKNGRLSARSAADSGG</sequence>
<accession>A0A0M2V172</accession>
<evidence type="ECO:0000313" key="2">
    <source>
        <dbReference type="Proteomes" id="UP000034228"/>
    </source>
</evidence>
<protein>
    <submittedName>
        <fullName evidence="1">Uncharacterized protein</fullName>
    </submittedName>
</protein>
<comment type="caution">
    <text evidence="1">The sequence shown here is derived from an EMBL/GenBank/DDBJ whole genome shotgun (WGS) entry which is preliminary data.</text>
</comment>
<proteinExistence type="predicted"/>
<keyword evidence="2" id="KW-1185">Reference proteome</keyword>
<dbReference type="Proteomes" id="UP000034228">
    <property type="component" value="Unassembled WGS sequence"/>
</dbReference>
<gene>
    <name evidence="1" type="ORF">WG68_17460</name>
</gene>
<dbReference type="EMBL" id="LAHO01000020">
    <property type="protein sequence ID" value="KKO44104.1"/>
    <property type="molecule type" value="Genomic_DNA"/>
</dbReference>